<dbReference type="InterPro" id="IPR057326">
    <property type="entry name" value="KR_dom"/>
</dbReference>
<keyword evidence="4" id="KW-0808">Transferase</keyword>
<dbReference type="Pfam" id="PF00109">
    <property type="entry name" value="ketoacyl-synt"/>
    <property type="match status" value="1"/>
</dbReference>
<dbReference type="Gene3D" id="3.40.50.150">
    <property type="entry name" value="Vaccinia Virus protein VP39"/>
    <property type="match status" value="1"/>
</dbReference>
<dbReference type="InterPro" id="IPR036736">
    <property type="entry name" value="ACP-like_sf"/>
</dbReference>
<evidence type="ECO:0000259" key="10">
    <source>
        <dbReference type="PROSITE" id="PS52019"/>
    </source>
</evidence>
<dbReference type="PROSITE" id="PS00606">
    <property type="entry name" value="KS3_1"/>
    <property type="match status" value="1"/>
</dbReference>
<dbReference type="InterPro" id="IPR001227">
    <property type="entry name" value="Ac_transferase_dom_sf"/>
</dbReference>
<dbReference type="SUPFAM" id="SSF55048">
    <property type="entry name" value="Probable ACP-binding domain of malonyl-CoA ACP transacylase"/>
    <property type="match status" value="1"/>
</dbReference>
<dbReference type="InterPro" id="IPR014043">
    <property type="entry name" value="Acyl_transferase_dom"/>
</dbReference>
<evidence type="ECO:0000256" key="7">
    <source>
        <dbReference type="SAM" id="MobiDB-lite"/>
    </source>
</evidence>
<dbReference type="InterPro" id="IPR020807">
    <property type="entry name" value="PKS_DH"/>
</dbReference>
<keyword evidence="12" id="KW-1185">Reference proteome</keyword>
<dbReference type="GO" id="GO:0008168">
    <property type="term" value="F:methyltransferase activity"/>
    <property type="evidence" value="ECO:0007669"/>
    <property type="project" value="UniProtKB-KW"/>
</dbReference>
<feature type="active site" description="Proton acceptor; for dehydratase activity" evidence="6">
    <location>
        <position position="977"/>
    </location>
</feature>
<dbReference type="Pfam" id="PF16197">
    <property type="entry name" value="KAsynt_C_assoc"/>
    <property type="match status" value="1"/>
</dbReference>
<evidence type="ECO:0000259" key="9">
    <source>
        <dbReference type="PROSITE" id="PS52004"/>
    </source>
</evidence>
<dbReference type="InterPro" id="IPR018201">
    <property type="entry name" value="Ketoacyl_synth_AS"/>
</dbReference>
<dbReference type="InterPro" id="IPR013217">
    <property type="entry name" value="Methyltransf_12"/>
</dbReference>
<dbReference type="GO" id="GO:0004312">
    <property type="term" value="F:fatty acid synthase activity"/>
    <property type="evidence" value="ECO:0007669"/>
    <property type="project" value="TreeGrafter"/>
</dbReference>
<feature type="domain" description="PKS/mFAS DH" evidence="10">
    <location>
        <begin position="945"/>
        <end position="1244"/>
    </location>
</feature>
<dbReference type="Gene3D" id="3.40.366.10">
    <property type="entry name" value="Malonyl-Coenzyme A Acyl Carrier Protein, domain 2"/>
    <property type="match status" value="1"/>
</dbReference>
<dbReference type="SMART" id="SM00826">
    <property type="entry name" value="PKS_DH"/>
    <property type="match status" value="1"/>
</dbReference>
<evidence type="ECO:0000313" key="11">
    <source>
        <dbReference type="EMBL" id="KAJ5556982.1"/>
    </source>
</evidence>
<dbReference type="InterPro" id="IPR016039">
    <property type="entry name" value="Thiolase-like"/>
</dbReference>
<evidence type="ECO:0000313" key="12">
    <source>
        <dbReference type="Proteomes" id="UP001220324"/>
    </source>
</evidence>
<dbReference type="CDD" id="cd00833">
    <property type="entry name" value="PKS"/>
    <property type="match status" value="1"/>
</dbReference>
<name>A0AAD6GM08_9EURO</name>
<dbReference type="GO" id="GO:0006633">
    <property type="term" value="P:fatty acid biosynthetic process"/>
    <property type="evidence" value="ECO:0007669"/>
    <property type="project" value="InterPro"/>
</dbReference>
<dbReference type="InterPro" id="IPR036291">
    <property type="entry name" value="NAD(P)-bd_dom_sf"/>
</dbReference>
<dbReference type="Pfam" id="PF00698">
    <property type="entry name" value="Acyl_transf_1"/>
    <property type="match status" value="1"/>
</dbReference>
<dbReference type="InterPro" id="IPR014031">
    <property type="entry name" value="Ketoacyl_synth_C"/>
</dbReference>
<dbReference type="Pfam" id="PF23297">
    <property type="entry name" value="ACP_SdgA_C"/>
    <property type="match status" value="1"/>
</dbReference>
<dbReference type="PANTHER" id="PTHR43775">
    <property type="entry name" value="FATTY ACID SYNTHASE"/>
    <property type="match status" value="1"/>
</dbReference>
<dbReference type="InterPro" id="IPR049552">
    <property type="entry name" value="PKS_DH_N"/>
</dbReference>
<dbReference type="SUPFAM" id="SSF53335">
    <property type="entry name" value="S-adenosyl-L-methionine-dependent methyltransferases"/>
    <property type="match status" value="1"/>
</dbReference>
<protein>
    <submittedName>
        <fullName evidence="11">Lovastatin nonaketide synthase</fullName>
    </submittedName>
</protein>
<dbReference type="CDD" id="cd02440">
    <property type="entry name" value="AdoMet_MTases"/>
    <property type="match status" value="1"/>
</dbReference>
<dbReference type="InterPro" id="IPR009081">
    <property type="entry name" value="PP-bd_ACP"/>
</dbReference>
<dbReference type="SUPFAM" id="SSF47336">
    <property type="entry name" value="ACP-like"/>
    <property type="match status" value="1"/>
</dbReference>
<dbReference type="InterPro" id="IPR049551">
    <property type="entry name" value="PKS_DH_C"/>
</dbReference>
<feature type="region of interest" description="C-terminal hotdog fold" evidence="6">
    <location>
        <begin position="1096"/>
        <end position="1244"/>
    </location>
</feature>
<feature type="region of interest" description="N-terminal hotdog fold" evidence="6">
    <location>
        <begin position="945"/>
        <end position="1081"/>
    </location>
</feature>
<dbReference type="PROSITE" id="PS52019">
    <property type="entry name" value="PKS_MFAS_DH"/>
    <property type="match status" value="1"/>
</dbReference>
<dbReference type="SUPFAM" id="SSF52151">
    <property type="entry name" value="FabD/lysophospholipase-like"/>
    <property type="match status" value="1"/>
</dbReference>
<dbReference type="SMART" id="SM00823">
    <property type="entry name" value="PKS_PP"/>
    <property type="match status" value="1"/>
</dbReference>
<dbReference type="InterPro" id="IPR016035">
    <property type="entry name" value="Acyl_Trfase/lysoPLipase"/>
</dbReference>
<comment type="caution">
    <text evidence="11">The sequence shown here is derived from an EMBL/GenBank/DDBJ whole genome shotgun (WGS) entry which is preliminary data.</text>
</comment>
<feature type="compositionally biased region" description="Polar residues" evidence="7">
    <location>
        <begin position="2523"/>
        <end position="2536"/>
    </location>
</feature>
<dbReference type="Gene3D" id="1.10.1200.10">
    <property type="entry name" value="ACP-like"/>
    <property type="match status" value="1"/>
</dbReference>
<dbReference type="PROSITE" id="PS50075">
    <property type="entry name" value="CARRIER"/>
    <property type="match status" value="1"/>
</dbReference>
<evidence type="ECO:0000259" key="8">
    <source>
        <dbReference type="PROSITE" id="PS50075"/>
    </source>
</evidence>
<dbReference type="InterPro" id="IPR013968">
    <property type="entry name" value="PKS_KR"/>
</dbReference>
<keyword evidence="3" id="KW-0489">Methyltransferase</keyword>
<reference evidence="11 12" key="1">
    <citation type="journal article" date="2023" name="IMA Fungus">
        <title>Comparative genomic study of the Penicillium genus elucidates a diverse pangenome and 15 lateral gene transfer events.</title>
        <authorList>
            <person name="Petersen C."/>
            <person name="Sorensen T."/>
            <person name="Nielsen M.R."/>
            <person name="Sondergaard T.E."/>
            <person name="Sorensen J.L."/>
            <person name="Fitzpatrick D.A."/>
            <person name="Frisvad J.C."/>
            <person name="Nielsen K.L."/>
        </authorList>
    </citation>
    <scope>NUCLEOTIDE SEQUENCE [LARGE SCALE GENOMIC DNA]</scope>
    <source>
        <strain evidence="11 12">IBT 35679</strain>
    </source>
</reference>
<dbReference type="GO" id="GO:0004315">
    <property type="term" value="F:3-oxoacyl-[acyl-carrier-protein] synthase activity"/>
    <property type="evidence" value="ECO:0007669"/>
    <property type="project" value="InterPro"/>
</dbReference>
<evidence type="ECO:0000256" key="3">
    <source>
        <dbReference type="ARBA" id="ARBA00022603"/>
    </source>
</evidence>
<dbReference type="PROSITE" id="PS00012">
    <property type="entry name" value="PHOSPHOPANTETHEINE"/>
    <property type="match status" value="1"/>
</dbReference>
<dbReference type="InterPro" id="IPR050091">
    <property type="entry name" value="PKS_NRPS_Biosynth_Enz"/>
</dbReference>
<dbReference type="Gene3D" id="3.40.47.10">
    <property type="match status" value="1"/>
</dbReference>
<feature type="compositionally biased region" description="Low complexity" evidence="7">
    <location>
        <begin position="2503"/>
        <end position="2522"/>
    </location>
</feature>
<keyword evidence="2" id="KW-0597">Phosphoprotein</keyword>
<evidence type="ECO:0000256" key="5">
    <source>
        <dbReference type="ARBA" id="ARBA00023268"/>
    </source>
</evidence>
<dbReference type="Gene3D" id="3.40.50.720">
    <property type="entry name" value="NAD(P)-binding Rossmann-like Domain"/>
    <property type="match status" value="1"/>
</dbReference>
<dbReference type="Pfam" id="PF08659">
    <property type="entry name" value="KR"/>
    <property type="match status" value="1"/>
</dbReference>
<dbReference type="GO" id="GO:0031177">
    <property type="term" value="F:phosphopantetheine binding"/>
    <property type="evidence" value="ECO:0007669"/>
    <property type="project" value="InterPro"/>
</dbReference>
<accession>A0AAD6GM08</accession>
<dbReference type="Proteomes" id="UP001220324">
    <property type="component" value="Unassembled WGS sequence"/>
</dbReference>
<dbReference type="SMART" id="SM00827">
    <property type="entry name" value="PKS_AT"/>
    <property type="match status" value="1"/>
</dbReference>
<dbReference type="PANTHER" id="PTHR43775:SF20">
    <property type="entry name" value="HYBRID PKS-NRPS SYNTHETASE APDA"/>
    <property type="match status" value="1"/>
</dbReference>
<dbReference type="GO" id="GO:0032259">
    <property type="term" value="P:methylation"/>
    <property type="evidence" value="ECO:0007669"/>
    <property type="project" value="UniProtKB-KW"/>
</dbReference>
<dbReference type="SMART" id="SM00825">
    <property type="entry name" value="PKS_KS"/>
    <property type="match status" value="1"/>
</dbReference>
<gene>
    <name evidence="11" type="ORF">N7494_000897</name>
</gene>
<organism evidence="11 12">
    <name type="scientific">Penicillium frequentans</name>
    <dbReference type="NCBI Taxonomy" id="3151616"/>
    <lineage>
        <taxon>Eukaryota</taxon>
        <taxon>Fungi</taxon>
        <taxon>Dikarya</taxon>
        <taxon>Ascomycota</taxon>
        <taxon>Pezizomycotina</taxon>
        <taxon>Eurotiomycetes</taxon>
        <taxon>Eurotiomycetidae</taxon>
        <taxon>Eurotiales</taxon>
        <taxon>Aspergillaceae</taxon>
        <taxon>Penicillium</taxon>
    </lineage>
</organism>
<keyword evidence="1" id="KW-0596">Phosphopantetheine</keyword>
<evidence type="ECO:0000256" key="1">
    <source>
        <dbReference type="ARBA" id="ARBA00022450"/>
    </source>
</evidence>
<dbReference type="SMART" id="SM00822">
    <property type="entry name" value="PKS_KR"/>
    <property type="match status" value="1"/>
</dbReference>
<dbReference type="InterPro" id="IPR020841">
    <property type="entry name" value="PKS_Beta-ketoAc_synthase_dom"/>
</dbReference>
<dbReference type="FunFam" id="3.40.47.10:FF:000019">
    <property type="entry name" value="Polyketide synthase type I"/>
    <property type="match status" value="1"/>
</dbReference>
<proteinExistence type="predicted"/>
<dbReference type="InterPro" id="IPR042104">
    <property type="entry name" value="PKS_dehydratase_sf"/>
</dbReference>
<feature type="region of interest" description="Disordered" evidence="7">
    <location>
        <begin position="2483"/>
        <end position="2569"/>
    </location>
</feature>
<dbReference type="InterPro" id="IPR014030">
    <property type="entry name" value="Ketoacyl_synth_N"/>
</dbReference>
<dbReference type="PROSITE" id="PS52004">
    <property type="entry name" value="KS3_2"/>
    <property type="match status" value="1"/>
</dbReference>
<dbReference type="Pfam" id="PF14765">
    <property type="entry name" value="PS-DH"/>
    <property type="match status" value="1"/>
</dbReference>
<dbReference type="GO" id="GO:0030639">
    <property type="term" value="P:polyketide biosynthetic process"/>
    <property type="evidence" value="ECO:0007669"/>
    <property type="project" value="UniProtKB-ARBA"/>
</dbReference>
<feature type="domain" description="Ketosynthase family 3 (KS3)" evidence="9">
    <location>
        <begin position="6"/>
        <end position="441"/>
    </location>
</feature>
<dbReference type="InterPro" id="IPR006162">
    <property type="entry name" value="Ppantetheine_attach_site"/>
</dbReference>
<evidence type="ECO:0000256" key="6">
    <source>
        <dbReference type="PROSITE-ProRule" id="PRU01363"/>
    </source>
</evidence>
<dbReference type="GO" id="GO:1901336">
    <property type="term" value="P:lactone biosynthetic process"/>
    <property type="evidence" value="ECO:0007669"/>
    <property type="project" value="UniProtKB-ARBA"/>
</dbReference>
<feature type="active site" description="Proton donor; for dehydratase activity" evidence="6">
    <location>
        <position position="1151"/>
    </location>
</feature>
<dbReference type="EMBL" id="JAQIZZ010000001">
    <property type="protein sequence ID" value="KAJ5556982.1"/>
    <property type="molecule type" value="Genomic_DNA"/>
</dbReference>
<dbReference type="InterPro" id="IPR020806">
    <property type="entry name" value="PKS_PP-bd"/>
</dbReference>
<evidence type="ECO:0000256" key="2">
    <source>
        <dbReference type="ARBA" id="ARBA00022553"/>
    </source>
</evidence>
<evidence type="ECO:0000256" key="4">
    <source>
        <dbReference type="ARBA" id="ARBA00022679"/>
    </source>
</evidence>
<dbReference type="SUPFAM" id="SSF53901">
    <property type="entry name" value="Thiolase-like"/>
    <property type="match status" value="1"/>
</dbReference>
<dbReference type="InterPro" id="IPR032821">
    <property type="entry name" value="PKS_assoc"/>
</dbReference>
<dbReference type="Pfam" id="PF02801">
    <property type="entry name" value="Ketoacyl-synt_C"/>
    <property type="match status" value="1"/>
</dbReference>
<dbReference type="Pfam" id="PF08242">
    <property type="entry name" value="Methyltransf_12"/>
    <property type="match status" value="1"/>
</dbReference>
<dbReference type="SUPFAM" id="SSF51735">
    <property type="entry name" value="NAD(P)-binding Rossmann-fold domains"/>
    <property type="match status" value="1"/>
</dbReference>
<feature type="domain" description="Carrier" evidence="8">
    <location>
        <begin position="2399"/>
        <end position="2477"/>
    </location>
</feature>
<dbReference type="InterPro" id="IPR016036">
    <property type="entry name" value="Malonyl_transacylase_ACP-bd"/>
</dbReference>
<dbReference type="InterPro" id="IPR029063">
    <property type="entry name" value="SAM-dependent_MTases_sf"/>
</dbReference>
<dbReference type="InterPro" id="IPR049900">
    <property type="entry name" value="PKS_mFAS_DH"/>
</dbReference>
<dbReference type="Pfam" id="PF21089">
    <property type="entry name" value="PKS_DH_N"/>
    <property type="match status" value="1"/>
</dbReference>
<sequence length="2569" mass="282946">MDIRRNEPIAIVGSGCRFPGGSSSPAKLWELLSQPRDVSSNIPENRFDWQSFYHRDGAHHGTTNTARGYFLEEGIRDFDPKFFNIPPSEADTMDPQQRFLLEVVYEAMESAGMTLQRMQGTRTGVFLGMMSCDYDDLLLEDLKSVPTYTGTGIERSMHANKISYFFDWHGPSMSIDTACSSSMMAIYLAVQALRNGDAPVAIAAGVSLIIGPGNFIVLSNLNMVAPDGRSKMWDAEADGYARGEGVGVLVLKPLSAALKDGDPIECVIREVFVNQDGRTQGVTVPNGDAQADLIRQTYRRAGLDLNRVLDRPQYFEAHGTGTPAGDPQEAQAISTAFFGADNTASSESPLYVGSIKTVIGHTEGAAGIAGILKTSLALQHGYLPPNQHFNSLSSSVAPFAENLEIPTSLLSWPSIPDGGPRRASVNSFGFGGSNAHAILESFDPVTQVIKQDAPFQSPLSPFTFSAPSEKSLKAVLRRIAEHVQDFPDTNMRDLAYTLQVRRSIFPFRRTFSALTAIELCEKIHSELEISKENNSSAIGVRALSNPNKKILGVFTGQGAQWMGMGKELIARLPYAQEMLHQLQQNLDTLPDVDKPSWSLRDQLFADPETSRLNETAISQPLITAIQIILVCLLQQAGVELTAVVGHSSGEIAAAYAAGFITATDAIRNAYYRGLFAKLAAGPNQEKGAMLAAGISLDEAKELCSHPYYRYRAMVAASNSPVSVTLSGDIDAIEGLKFHLDETKKFCRPLRVEAGYHSHHMNPIVPVYVQALEKCGVEAIMPGSDHPRWWSSVHPSIGHVKFTKELGIEYWKDNMVQSVLFNQAVENAVTCAGPFDIAIEIGPHPALRGPFQQTLNALSQNEIPYFGCLTRDKDGLEAFSETLGSIWSLLGPSAVNLDAFERGAAPHVSDRAFLRGLPSHPWSYERPYWFESRIAREKWHPRSELHSLLGVISGGRTETEVKWRNFLRLKEIPWLEHHRIHDQPIFPTAGYMCMAWEAALKISDGRSIQLFELRDIKIGHGILLHDTYAGIEVIFTLTDIMKSSKVTNILHARFLCHSCTNKDDGLLVLNAEGEILVTYGTPSVSELPAIHSHVPNLVETGTEELYTALNRVGYGYSGDFKSMVSLKRKRNYSSGMIRRAPTDLVIHPATLDAAFQAVLAATSYPGDGALWAVYTPVSVRYVSFNPYFATMDDKGDKIWHFEGTLKDSGAKHSEGIVQVYPQGGSNAVFQMEGITAKPFHSMTEVDDRRHFSKIVFKQSSVDGDMGSGEHVDSTEDYQLAHLLDRIAHYYLRQLFQTVAAHEGSDTWLHQQDTLSNLARIMNQVSTGRHVWAKQEWVADTKEYIMEAGKGFAHVIDLRIMHYVGENLLSVFHGEKTALEYLTKSNMLNDYYRNGLGFSILNNWLAETVHRLIHRFPQMHVLEFGAGTGVTTENIFQSTGLQFASYTFANCSSDFFDAAQEQFRESFSKVQYRTLDFEADLAIQGFEEYSFDLIIASNIVHITKSVEKTLSKVRNLLRPGGYLIISGLTSSTSIRDHLLMNALPALQYGLDDGRQLAPPLETAQWDDHLRKSGFSGVDTMPPANHSLLYPVSIMVSQAIDPRVEFLREPIFCPDPYIGAAGNLGELLIVGGKALHTSKLVQRLLLVLSTKFIKVSMVKSLDDVAQFPGPIPASIVFLGDLDYPTFESITEAELNSIKRMTSGTRNMLWLTSGSQGSEPYNNMSIGFGRSLVYEMPDMRLQFLDTNDPQAIDPLYVAQLLLRLCALGNWAETGQLDDLLWTSEPEIYLQCGKEYIPRVMHDKPRNDRYNTRQRIVTRKANAAILPVHLEVRDTSYILTEGYPFPWETDETVTIEVLKSTLSAVKFTLVGSAYISYGVVKGTSEAFIVPTRYNASILHVPRKAMSYCGTHTTTGDQVLETVVWQLIANLLLQSPFSLGNILLYQPPRALLPVLVRTFSSTSMELVEIAHTPISHPEARQIIIPPRAMVQHIKSLIPKNISLFIDFSADGGPGGFSSCIRACLPLKCKKLCLSDLFGTEADFSMLDCDDSEFAISDLTTAVTAALKIPVTANSAWNMMFKPPEECTRQIPGHNLQLIVDWTANSEVTIQAQPATAHVNLRHNKTYLLVGLTTDLGQSLCEWMISRGARIIVLVSRNPRVEQSWLDAQEEKGAEIHLYATDVTKKQEVRELYDEIITDLPPVAGVANGAMVLRDSLFMNTNLDMLNEVLAPKVDGSNYLDELFSDPGLDFFILFSSLGVITGNGGQTSYNAANAYLTALAAQRQSRGLPASVMYLGPILGLGYITRAGLFSGDDIDDAGLYPVSESDFLENFAEAVLASPVFQGGNHDIISGLRDVDPVSNPRVSWIHNPRLSHLQLHSGSAIADKKVGSSMSVKEQLLGANCLEDMQGVIMDAFTTKLSITLQLSMDSIDILSPLIDLGVDSLVALDIRSWFMKSLSVEVPLLEILSGSTISDIVNYATQHLPPHFSSDPARLNPLASESPLVHGENDTSTRSISSTGDSTSTDQITLNDDTLTPPLSSSLPEEGFSPGDCVKKNSRVSEAPVGNITGGTRLLS</sequence>
<keyword evidence="5" id="KW-0511">Multifunctional enzyme</keyword>
<dbReference type="Gene3D" id="3.10.129.110">
    <property type="entry name" value="Polyketide synthase dehydratase"/>
    <property type="match status" value="1"/>
</dbReference>